<organism evidence="2 3">
    <name type="scientific">Drosophila madeirensis</name>
    <name type="common">Fruit fly</name>
    <dbReference type="NCBI Taxonomy" id="30013"/>
    <lineage>
        <taxon>Eukaryota</taxon>
        <taxon>Metazoa</taxon>
        <taxon>Ecdysozoa</taxon>
        <taxon>Arthropoda</taxon>
        <taxon>Hexapoda</taxon>
        <taxon>Insecta</taxon>
        <taxon>Pterygota</taxon>
        <taxon>Neoptera</taxon>
        <taxon>Endopterygota</taxon>
        <taxon>Diptera</taxon>
        <taxon>Brachycera</taxon>
        <taxon>Muscomorpha</taxon>
        <taxon>Ephydroidea</taxon>
        <taxon>Drosophilidae</taxon>
        <taxon>Drosophila</taxon>
        <taxon>Sophophora</taxon>
    </lineage>
</organism>
<dbReference type="AlphaFoldDB" id="A0AAU9ESS4"/>
<evidence type="ECO:0000313" key="2">
    <source>
        <dbReference type="EMBL" id="BFF89560.1"/>
    </source>
</evidence>
<feature type="chain" id="PRO_5043526889" evidence="1">
    <location>
        <begin position="19"/>
        <end position="57"/>
    </location>
</feature>
<gene>
    <name evidence="2" type="ORF">DMAD_08295</name>
</gene>
<accession>A0AAU9ESS4</accession>
<reference evidence="2 3" key="1">
    <citation type="submission" date="2024-02" db="EMBL/GenBank/DDBJ databases">
        <title>A chromosome-level genome assembly of Drosophila madeirensis, a fruit fly species endemic to Madeira island.</title>
        <authorList>
            <person name="Tomihara K."/>
            <person name="Llopart A."/>
            <person name="Yamamoto D."/>
        </authorList>
    </citation>
    <scope>NUCLEOTIDE SEQUENCE [LARGE SCALE GENOMIC DNA]</scope>
    <source>
        <strain evidence="2 3">RF1</strain>
    </source>
</reference>
<keyword evidence="1" id="KW-0732">Signal</keyword>
<name>A0AAU9ESS4_DROMD</name>
<proteinExistence type="predicted"/>
<keyword evidence="3" id="KW-1185">Reference proteome</keyword>
<evidence type="ECO:0000256" key="1">
    <source>
        <dbReference type="SAM" id="SignalP"/>
    </source>
</evidence>
<sequence>MFRAIFVFGFISLMLVSGQDIVPDDPEKQQEMHAFFKSIRVQCADENLIPYGKRGIQ</sequence>
<feature type="signal peptide" evidence="1">
    <location>
        <begin position="1"/>
        <end position="18"/>
    </location>
</feature>
<protein>
    <submittedName>
        <fullName evidence="2">General odorant-binding protein 84a</fullName>
    </submittedName>
</protein>
<dbReference type="Proteomes" id="UP001500889">
    <property type="component" value="Chromosome O"/>
</dbReference>
<evidence type="ECO:0000313" key="3">
    <source>
        <dbReference type="Proteomes" id="UP001500889"/>
    </source>
</evidence>
<dbReference type="EMBL" id="AP029263">
    <property type="protein sequence ID" value="BFF89560.1"/>
    <property type="molecule type" value="Genomic_DNA"/>
</dbReference>